<feature type="compositionally biased region" description="Low complexity" evidence="1">
    <location>
        <begin position="50"/>
        <end position="60"/>
    </location>
</feature>
<protein>
    <submittedName>
        <fullName evidence="2">Uncharacterized protein</fullName>
    </submittedName>
</protein>
<accession>A0AAD7T0N7</accession>
<dbReference type="Proteomes" id="UP001221898">
    <property type="component" value="Unassembled WGS sequence"/>
</dbReference>
<proteinExistence type="predicted"/>
<comment type="caution">
    <text evidence="2">The sequence shown here is derived from an EMBL/GenBank/DDBJ whole genome shotgun (WGS) entry which is preliminary data.</text>
</comment>
<sequence>TLVSLCLYSRQLLAKYVSASSLQRICLANLFNTSGENESDDDTAPPPACTSPSPAASRVGRLGSSGRSMFVLCYIKGEQVDALIVTGSTIRLIRKDVLPQVTDWAHTSTRHETVMGQTANMMGCKKQFLQLGRK</sequence>
<dbReference type="AlphaFoldDB" id="A0AAD7T0N7"/>
<dbReference type="EMBL" id="JAINUG010000020">
    <property type="protein sequence ID" value="KAJ8412247.1"/>
    <property type="molecule type" value="Genomic_DNA"/>
</dbReference>
<name>A0AAD7T0N7_9TELE</name>
<keyword evidence="3" id="KW-1185">Reference proteome</keyword>
<feature type="non-terminal residue" evidence="2">
    <location>
        <position position="134"/>
    </location>
</feature>
<reference evidence="2" key="1">
    <citation type="journal article" date="2023" name="Science">
        <title>Genome structures resolve the early diversification of teleost fishes.</title>
        <authorList>
            <person name="Parey E."/>
            <person name="Louis A."/>
            <person name="Montfort J."/>
            <person name="Bouchez O."/>
            <person name="Roques C."/>
            <person name="Iampietro C."/>
            <person name="Lluch J."/>
            <person name="Castinel A."/>
            <person name="Donnadieu C."/>
            <person name="Desvignes T."/>
            <person name="Floi Bucao C."/>
            <person name="Jouanno E."/>
            <person name="Wen M."/>
            <person name="Mejri S."/>
            <person name="Dirks R."/>
            <person name="Jansen H."/>
            <person name="Henkel C."/>
            <person name="Chen W.J."/>
            <person name="Zahm M."/>
            <person name="Cabau C."/>
            <person name="Klopp C."/>
            <person name="Thompson A.W."/>
            <person name="Robinson-Rechavi M."/>
            <person name="Braasch I."/>
            <person name="Lecointre G."/>
            <person name="Bobe J."/>
            <person name="Postlethwait J.H."/>
            <person name="Berthelot C."/>
            <person name="Roest Crollius H."/>
            <person name="Guiguen Y."/>
        </authorList>
    </citation>
    <scope>NUCLEOTIDE SEQUENCE</scope>
    <source>
        <strain evidence="2">NC1722</strain>
    </source>
</reference>
<feature type="region of interest" description="Disordered" evidence="1">
    <location>
        <begin position="36"/>
        <end position="60"/>
    </location>
</feature>
<evidence type="ECO:0000256" key="1">
    <source>
        <dbReference type="SAM" id="MobiDB-lite"/>
    </source>
</evidence>
<organism evidence="2 3">
    <name type="scientific">Aldrovandia affinis</name>
    <dbReference type="NCBI Taxonomy" id="143900"/>
    <lineage>
        <taxon>Eukaryota</taxon>
        <taxon>Metazoa</taxon>
        <taxon>Chordata</taxon>
        <taxon>Craniata</taxon>
        <taxon>Vertebrata</taxon>
        <taxon>Euteleostomi</taxon>
        <taxon>Actinopterygii</taxon>
        <taxon>Neopterygii</taxon>
        <taxon>Teleostei</taxon>
        <taxon>Notacanthiformes</taxon>
        <taxon>Halosauridae</taxon>
        <taxon>Aldrovandia</taxon>
    </lineage>
</organism>
<evidence type="ECO:0000313" key="3">
    <source>
        <dbReference type="Proteomes" id="UP001221898"/>
    </source>
</evidence>
<evidence type="ECO:0000313" key="2">
    <source>
        <dbReference type="EMBL" id="KAJ8412247.1"/>
    </source>
</evidence>
<gene>
    <name evidence="2" type="ORF">AAFF_G00145140</name>
</gene>